<proteinExistence type="predicted"/>
<feature type="region of interest" description="Disordered" evidence="1">
    <location>
        <begin position="28"/>
        <end position="87"/>
    </location>
</feature>
<dbReference type="AlphaFoldDB" id="A0A7R8ZGZ1"/>
<sequence>MKITNNRNPTKEQVKWIGDSLLHHYPKMRGPSGSRYGGIVKDEGSKTPGSLQNYIRGKRHRDPSIVCSSSTKKARSSSTTTSSELEEANKILREARPSSDGDKKLILEALKVTFPVRRKEVLSLSCTVLDVLQKYPMEFAEAVEQDFQLVAGESLDFTFDLVEKYRLGLRQYAQVVGHSEALVILGRQIAGEGSGVWNLLESLAAIMPNRKMKVKHTPEEAKNCVIKTFEYENVPTAIATCGFSQPGILLVGTDYFVFLEGKVIKPRSNTACSAIKTLMGIIFAFNLQYPAPMRNVFAFLERVLELSKSVHTSCILADSVYKSVTNCIGGQK</sequence>
<organism evidence="2">
    <name type="scientific">Cyprideis torosa</name>
    <dbReference type="NCBI Taxonomy" id="163714"/>
    <lineage>
        <taxon>Eukaryota</taxon>
        <taxon>Metazoa</taxon>
        <taxon>Ecdysozoa</taxon>
        <taxon>Arthropoda</taxon>
        <taxon>Crustacea</taxon>
        <taxon>Oligostraca</taxon>
        <taxon>Ostracoda</taxon>
        <taxon>Podocopa</taxon>
        <taxon>Podocopida</taxon>
        <taxon>Cytherocopina</taxon>
        <taxon>Cytheroidea</taxon>
        <taxon>Cytherideidae</taxon>
        <taxon>Cyprideis</taxon>
    </lineage>
</organism>
<reference evidence="2" key="1">
    <citation type="submission" date="2020-11" db="EMBL/GenBank/DDBJ databases">
        <authorList>
            <person name="Tran Van P."/>
        </authorList>
    </citation>
    <scope>NUCLEOTIDE SEQUENCE</scope>
</reference>
<evidence type="ECO:0000313" key="2">
    <source>
        <dbReference type="EMBL" id="CAD7223871.1"/>
    </source>
</evidence>
<protein>
    <submittedName>
        <fullName evidence="2">Uncharacterized protein</fullName>
    </submittedName>
</protein>
<dbReference type="PANTHER" id="PTHR31025:SF9">
    <property type="entry name" value="SI:DKEY-286J15.1"/>
    <property type="match status" value="1"/>
</dbReference>
<feature type="compositionally biased region" description="Low complexity" evidence="1">
    <location>
        <begin position="68"/>
        <end position="83"/>
    </location>
</feature>
<name>A0A7R8ZGZ1_9CRUS</name>
<gene>
    <name evidence="2" type="ORF">CTOB1V02_LOCUS1846</name>
</gene>
<dbReference type="PANTHER" id="PTHR31025">
    <property type="entry name" value="SI:CH211-196P9.1-RELATED"/>
    <property type="match status" value="1"/>
</dbReference>
<dbReference type="OrthoDB" id="6367956at2759"/>
<accession>A0A7R8ZGZ1</accession>
<dbReference type="EMBL" id="OB660268">
    <property type="protein sequence ID" value="CAD7223871.1"/>
    <property type="molecule type" value="Genomic_DNA"/>
</dbReference>
<evidence type="ECO:0000256" key="1">
    <source>
        <dbReference type="SAM" id="MobiDB-lite"/>
    </source>
</evidence>